<feature type="domain" description="Generative cell specific-1/HAP2" evidence="11">
    <location>
        <begin position="68"/>
        <end position="144"/>
    </location>
</feature>
<evidence type="ECO:0000259" key="11">
    <source>
        <dbReference type="Pfam" id="PF10699"/>
    </source>
</evidence>
<evidence type="ECO:0000256" key="3">
    <source>
        <dbReference type="ARBA" id="ARBA00022475"/>
    </source>
</evidence>
<keyword evidence="8" id="KW-0472">Membrane</keyword>
<dbReference type="GO" id="GO:0005886">
    <property type="term" value="C:plasma membrane"/>
    <property type="evidence" value="ECO:0007669"/>
    <property type="project" value="UniProtKB-SubCell"/>
</dbReference>
<evidence type="ECO:0000256" key="6">
    <source>
        <dbReference type="ARBA" id="ARBA00022989"/>
    </source>
</evidence>
<dbReference type="GO" id="GO:0006886">
    <property type="term" value="P:intracellular protein transport"/>
    <property type="evidence" value="ECO:0007669"/>
    <property type="project" value="InterPro"/>
</dbReference>
<comment type="caution">
    <text evidence="12">The sequence shown here is derived from an EMBL/GenBank/DDBJ whole genome shotgun (WGS) entry which is preliminary data.</text>
</comment>
<evidence type="ECO:0000313" key="13">
    <source>
        <dbReference type="Proteomes" id="UP001157418"/>
    </source>
</evidence>
<evidence type="ECO:0000256" key="4">
    <source>
        <dbReference type="ARBA" id="ARBA00022692"/>
    </source>
</evidence>
<dbReference type="InterPro" id="IPR011989">
    <property type="entry name" value="ARM-like"/>
</dbReference>
<name>A0AAU9PT10_9ASTR</name>
<dbReference type="Proteomes" id="UP001157418">
    <property type="component" value="Unassembled WGS sequence"/>
</dbReference>
<evidence type="ECO:0000256" key="9">
    <source>
        <dbReference type="ARBA" id="ARBA00023157"/>
    </source>
</evidence>
<evidence type="ECO:0000256" key="2">
    <source>
        <dbReference type="ARBA" id="ARBA00010929"/>
    </source>
</evidence>
<evidence type="ECO:0000256" key="1">
    <source>
        <dbReference type="ARBA" id="ARBA00004251"/>
    </source>
</evidence>
<keyword evidence="13" id="KW-1185">Reference proteome</keyword>
<dbReference type="InterPro" id="IPR018928">
    <property type="entry name" value="HAP2/GCS1_dom"/>
</dbReference>
<accession>A0AAU9PT10</accession>
<keyword evidence="5" id="KW-0732">Signal</keyword>
<evidence type="ECO:0000313" key="12">
    <source>
        <dbReference type="EMBL" id="CAH1453490.1"/>
    </source>
</evidence>
<protein>
    <recommendedName>
        <fullName evidence="11">Generative cell specific-1/HAP2 domain-containing protein</fullName>
    </recommendedName>
</protein>
<reference evidence="12 13" key="1">
    <citation type="submission" date="2022-01" db="EMBL/GenBank/DDBJ databases">
        <authorList>
            <person name="Xiong W."/>
            <person name="Schranz E."/>
        </authorList>
    </citation>
    <scope>NUCLEOTIDE SEQUENCE [LARGE SCALE GENOMIC DNA]</scope>
</reference>
<sequence>MLDLIYCSDNFATPLLSTVESISRKINVAAVVGSVATIRQLLEAQRLCCRIFYSLNFLDVPKKFEDKADEWMNEFKSYLRERSPGKIERSTIPNFEALTQFGTATITARNIGEVEASYSLTFDCSIGISQMEEQIFILKPKQFFILILYRWRVQDLDKVEF</sequence>
<proteinExistence type="inferred from homology"/>
<evidence type="ECO:0000256" key="10">
    <source>
        <dbReference type="ARBA" id="ARBA00023279"/>
    </source>
</evidence>
<comment type="similarity">
    <text evidence="2">Belongs to the HAP2/GCS1 family.</text>
</comment>
<evidence type="ECO:0000256" key="5">
    <source>
        <dbReference type="ARBA" id="ARBA00022729"/>
    </source>
</evidence>
<gene>
    <name evidence="12" type="ORF">LVIROSA_LOCUS38731</name>
</gene>
<keyword evidence="6" id="KW-1133">Transmembrane helix</keyword>
<dbReference type="Pfam" id="PF10699">
    <property type="entry name" value="HAP2-GCS1"/>
    <property type="match status" value="1"/>
</dbReference>
<dbReference type="GO" id="GO:0008289">
    <property type="term" value="F:lipid binding"/>
    <property type="evidence" value="ECO:0007669"/>
    <property type="project" value="UniProtKB-KW"/>
</dbReference>
<organism evidence="12 13">
    <name type="scientific">Lactuca virosa</name>
    <dbReference type="NCBI Taxonomy" id="75947"/>
    <lineage>
        <taxon>Eukaryota</taxon>
        <taxon>Viridiplantae</taxon>
        <taxon>Streptophyta</taxon>
        <taxon>Embryophyta</taxon>
        <taxon>Tracheophyta</taxon>
        <taxon>Spermatophyta</taxon>
        <taxon>Magnoliopsida</taxon>
        <taxon>eudicotyledons</taxon>
        <taxon>Gunneridae</taxon>
        <taxon>Pentapetalae</taxon>
        <taxon>asterids</taxon>
        <taxon>campanulids</taxon>
        <taxon>Asterales</taxon>
        <taxon>Asteraceae</taxon>
        <taxon>Cichorioideae</taxon>
        <taxon>Cichorieae</taxon>
        <taxon>Lactucinae</taxon>
        <taxon>Lactuca</taxon>
    </lineage>
</organism>
<dbReference type="AlphaFoldDB" id="A0AAU9PT10"/>
<evidence type="ECO:0000256" key="7">
    <source>
        <dbReference type="ARBA" id="ARBA00023121"/>
    </source>
</evidence>
<keyword evidence="9" id="KW-1015">Disulfide bond</keyword>
<dbReference type="PANTHER" id="PTHR31764:SF0">
    <property type="entry name" value="GENERATIVE CELL SPECIFIC-1_HAP2 DOMAIN-CONTAINING PROTEIN"/>
    <property type="match status" value="1"/>
</dbReference>
<dbReference type="EMBL" id="CAKMRJ010005745">
    <property type="protein sequence ID" value="CAH1453490.1"/>
    <property type="molecule type" value="Genomic_DNA"/>
</dbReference>
<dbReference type="Gene3D" id="1.25.10.10">
    <property type="entry name" value="Leucine-rich Repeat Variant"/>
    <property type="match status" value="1"/>
</dbReference>
<evidence type="ECO:0000256" key="8">
    <source>
        <dbReference type="ARBA" id="ARBA00023136"/>
    </source>
</evidence>
<keyword evidence="3" id="KW-1003">Cell membrane</keyword>
<keyword evidence="7" id="KW-0446">Lipid-binding</keyword>
<dbReference type="PANTHER" id="PTHR31764">
    <property type="entry name" value="PROTEIN HAPLESS 2"/>
    <property type="match status" value="1"/>
</dbReference>
<comment type="subcellular location">
    <subcellularLocation>
        <location evidence="1">Cell membrane</location>
        <topology evidence="1">Single-pass type I membrane protein</topology>
    </subcellularLocation>
</comment>
<keyword evidence="10" id="KW-0278">Fertilization</keyword>
<keyword evidence="4" id="KW-0812">Transmembrane</keyword>
<dbReference type="InterPro" id="IPR040326">
    <property type="entry name" value="HAP2/GCS1"/>
</dbReference>